<dbReference type="InterPro" id="IPR005490">
    <property type="entry name" value="LD_TPept_cat_dom"/>
</dbReference>
<feature type="domain" description="L,D-TPase catalytic" evidence="8">
    <location>
        <begin position="249"/>
        <end position="397"/>
    </location>
</feature>
<dbReference type="Pfam" id="PF03734">
    <property type="entry name" value="YkuD"/>
    <property type="match status" value="1"/>
</dbReference>
<accession>A0A7U5BFE3</accession>
<sequence>MWPTAALALATTQQTGGRAEAGGWDGASRSALASALADRARHGLDRVSFAKIQDGASGEVLRAAALRYARALAQGMVDPTTLHDPFTLPQGKPDLEPALAEALASGKLGEWLASLAPQDDEYARLSQAYLDLRAQPQDSGAAQIGAGLLTVGDADARVSAIVEQLIMGEYLPADAALADNASPEGALPIYTQQIAAAVKALQRDYGIAADGIIGPDTLGVLNLGAGDRARAVAVALERRRWLERTPPATRIDVNTAAAQLSYYRDGVLVDTRRVVVGKPGTETPPLQSPIYRLVANPTWTVPKSIQNGELAHVGADYLQRHNMELRDGWIVQRSGPDNALGLVKFDMQNEHAIYLHDTAAPELFERSHRHRSHGCVRVEDALGFAQLLADDQKISEAWQAAQAGGEQQFVPLKTPIPVRLLYRNVFVDQDGKVAFRTDPYGWNTPIAKALGFSYPGKARLRSEDADIGP</sequence>
<dbReference type="Gene3D" id="1.10.101.10">
    <property type="entry name" value="PGBD-like superfamily/PGBD"/>
    <property type="match status" value="1"/>
</dbReference>
<organism evidence="9 10">
    <name type="scientific">Sphingomonas hengshuiensis</name>
    <dbReference type="NCBI Taxonomy" id="1609977"/>
    <lineage>
        <taxon>Bacteria</taxon>
        <taxon>Pseudomonadati</taxon>
        <taxon>Pseudomonadota</taxon>
        <taxon>Alphaproteobacteria</taxon>
        <taxon>Sphingomonadales</taxon>
        <taxon>Sphingomonadaceae</taxon>
        <taxon>Sphingomonas</taxon>
    </lineage>
</organism>
<dbReference type="PANTHER" id="PTHR41533">
    <property type="entry name" value="L,D-TRANSPEPTIDASE HI_1667-RELATED"/>
    <property type="match status" value="1"/>
</dbReference>
<dbReference type="PANTHER" id="PTHR41533:SF2">
    <property type="entry name" value="BLR7131 PROTEIN"/>
    <property type="match status" value="1"/>
</dbReference>
<dbReference type="GO" id="GO:0008360">
    <property type="term" value="P:regulation of cell shape"/>
    <property type="evidence" value="ECO:0007669"/>
    <property type="project" value="UniProtKB-UniRule"/>
</dbReference>
<dbReference type="KEGG" id="sphi:TS85_04715"/>
<dbReference type="EMBL" id="CP010836">
    <property type="protein sequence ID" value="AJP74263.1"/>
    <property type="molecule type" value="Genomic_DNA"/>
</dbReference>
<evidence type="ECO:0000256" key="5">
    <source>
        <dbReference type="ARBA" id="ARBA00022984"/>
    </source>
</evidence>
<gene>
    <name evidence="9" type="ORF">TS85_04715</name>
</gene>
<dbReference type="CDD" id="cd16913">
    <property type="entry name" value="YkuD_like"/>
    <property type="match status" value="1"/>
</dbReference>
<proteinExistence type="inferred from homology"/>
<name>A0A7U5BFE3_9SPHN</name>
<keyword evidence="6 7" id="KW-0961">Cell wall biogenesis/degradation</keyword>
<dbReference type="InterPro" id="IPR045380">
    <property type="entry name" value="LD_TPept_scaffold_dom"/>
</dbReference>
<dbReference type="SUPFAM" id="SSF47090">
    <property type="entry name" value="PGBD-like"/>
    <property type="match status" value="1"/>
</dbReference>
<dbReference type="UniPathway" id="UPA00219"/>
<dbReference type="SUPFAM" id="SSF141523">
    <property type="entry name" value="L,D-transpeptidase catalytic domain-like"/>
    <property type="match status" value="1"/>
</dbReference>
<dbReference type="GO" id="GO:0016740">
    <property type="term" value="F:transferase activity"/>
    <property type="evidence" value="ECO:0007669"/>
    <property type="project" value="UniProtKB-KW"/>
</dbReference>
<comment type="pathway">
    <text evidence="1 7">Cell wall biogenesis; peptidoglycan biosynthesis.</text>
</comment>
<evidence type="ECO:0000256" key="7">
    <source>
        <dbReference type="PROSITE-ProRule" id="PRU01373"/>
    </source>
</evidence>
<dbReference type="GO" id="GO:0009252">
    <property type="term" value="P:peptidoglycan biosynthetic process"/>
    <property type="evidence" value="ECO:0007669"/>
    <property type="project" value="UniProtKB-UniPathway"/>
</dbReference>
<feature type="active site" description="Nucleophile" evidence="7">
    <location>
        <position position="375"/>
    </location>
</feature>
<evidence type="ECO:0000313" key="10">
    <source>
        <dbReference type="Proteomes" id="UP000032300"/>
    </source>
</evidence>
<dbReference type="InterPro" id="IPR036365">
    <property type="entry name" value="PGBD-like_sf"/>
</dbReference>
<dbReference type="Proteomes" id="UP000032300">
    <property type="component" value="Chromosome"/>
</dbReference>
<keyword evidence="4 7" id="KW-0133">Cell shape</keyword>
<dbReference type="GO" id="GO:0004180">
    <property type="term" value="F:carboxypeptidase activity"/>
    <property type="evidence" value="ECO:0007669"/>
    <property type="project" value="UniProtKB-ARBA"/>
</dbReference>
<evidence type="ECO:0000256" key="1">
    <source>
        <dbReference type="ARBA" id="ARBA00004752"/>
    </source>
</evidence>
<dbReference type="InterPro" id="IPR052905">
    <property type="entry name" value="LD-transpeptidase_YkuD-like"/>
</dbReference>
<dbReference type="GO" id="GO:0071555">
    <property type="term" value="P:cell wall organization"/>
    <property type="evidence" value="ECO:0007669"/>
    <property type="project" value="UniProtKB-UniRule"/>
</dbReference>
<evidence type="ECO:0000256" key="6">
    <source>
        <dbReference type="ARBA" id="ARBA00023316"/>
    </source>
</evidence>
<keyword evidence="3" id="KW-0808">Transferase</keyword>
<evidence type="ECO:0000313" key="9">
    <source>
        <dbReference type="EMBL" id="AJP74263.1"/>
    </source>
</evidence>
<comment type="similarity">
    <text evidence="2">Belongs to the YkuD family.</text>
</comment>
<dbReference type="InterPro" id="IPR036366">
    <property type="entry name" value="PGBDSf"/>
</dbReference>
<feature type="active site" description="Proton donor/acceptor" evidence="7">
    <location>
        <position position="356"/>
    </location>
</feature>
<keyword evidence="10" id="KW-1185">Reference proteome</keyword>
<reference evidence="9 10" key="1">
    <citation type="journal article" date="2015" name="Int. J. Syst. Evol. Microbiol.">
        <title>Sphingomonas hengshuiensis sp. nov., isolated from lake wetland.</title>
        <authorList>
            <person name="Wei S."/>
            <person name="Wang T."/>
            <person name="Liu H."/>
            <person name="Zhang C."/>
            <person name="Guo J."/>
            <person name="Wang Q."/>
            <person name="Liang K."/>
            <person name="Zhang Z."/>
        </authorList>
    </citation>
    <scope>NUCLEOTIDE SEQUENCE [LARGE SCALE GENOMIC DNA]</scope>
    <source>
        <strain evidence="9 10">WHSC-8</strain>
    </source>
</reference>
<dbReference type="InterPro" id="IPR038063">
    <property type="entry name" value="Transpep_catalytic_dom"/>
</dbReference>
<dbReference type="Gene3D" id="2.40.440.10">
    <property type="entry name" value="L,D-transpeptidase catalytic domain-like"/>
    <property type="match status" value="1"/>
</dbReference>
<dbReference type="AlphaFoldDB" id="A0A7U5BFE3"/>
<protein>
    <submittedName>
        <fullName evidence="9">Peptidoglycan-binding protein</fullName>
    </submittedName>
</protein>
<dbReference type="Pfam" id="PF01471">
    <property type="entry name" value="PG_binding_1"/>
    <property type="match status" value="1"/>
</dbReference>
<keyword evidence="5 7" id="KW-0573">Peptidoglycan synthesis</keyword>
<evidence type="ECO:0000256" key="3">
    <source>
        <dbReference type="ARBA" id="ARBA00022679"/>
    </source>
</evidence>
<dbReference type="InterPro" id="IPR002477">
    <property type="entry name" value="Peptidoglycan-bd-like"/>
</dbReference>
<evidence type="ECO:0000256" key="4">
    <source>
        <dbReference type="ARBA" id="ARBA00022960"/>
    </source>
</evidence>
<evidence type="ECO:0000259" key="8">
    <source>
        <dbReference type="PROSITE" id="PS52029"/>
    </source>
</evidence>
<dbReference type="PROSITE" id="PS52029">
    <property type="entry name" value="LD_TPASE"/>
    <property type="match status" value="1"/>
</dbReference>
<evidence type="ECO:0000256" key="2">
    <source>
        <dbReference type="ARBA" id="ARBA00005992"/>
    </source>
</evidence>
<dbReference type="Pfam" id="PF20142">
    <property type="entry name" value="Scaffold"/>
    <property type="match status" value="1"/>
</dbReference>
<reference evidence="9 10" key="2">
    <citation type="submission" date="2015-02" db="EMBL/GenBank/DDBJ databases">
        <title>The complete genome of Sphingomonas hengshuiensis sp. WHSC-8 isolated from soil of Hengshui Lake.</title>
        <authorList>
            <person name="Wei S."/>
            <person name="Guo J."/>
            <person name="Su C."/>
            <person name="Wu R."/>
            <person name="Zhang Z."/>
            <person name="Liang K."/>
            <person name="Li H."/>
            <person name="Wang T."/>
            <person name="Liu H."/>
            <person name="Zhang C."/>
            <person name="Li Z."/>
            <person name="Wang Q."/>
            <person name="Meng J."/>
        </authorList>
    </citation>
    <scope>NUCLEOTIDE SEQUENCE [LARGE SCALE GENOMIC DNA]</scope>
    <source>
        <strain evidence="9 10">WHSC-8</strain>
    </source>
</reference>